<dbReference type="EMBL" id="JEMC01004008">
    <property type="protein sequence ID" value="KYF76681.1"/>
    <property type="molecule type" value="Genomic_DNA"/>
</dbReference>
<protein>
    <recommendedName>
        <fullName evidence="3">CHAT domain-containing protein</fullName>
    </recommendedName>
</protein>
<keyword evidence="1" id="KW-0677">Repeat</keyword>
<dbReference type="InterPro" id="IPR011990">
    <property type="entry name" value="TPR-like_helical_dom_sf"/>
</dbReference>
<comment type="caution">
    <text evidence="4">The sequence shown here is derived from an EMBL/GenBank/DDBJ whole genome shotgun (WGS) entry which is preliminary data.</text>
</comment>
<dbReference type="InterPro" id="IPR024983">
    <property type="entry name" value="CHAT_dom"/>
</dbReference>
<dbReference type="Proteomes" id="UP000075515">
    <property type="component" value="Unassembled WGS sequence"/>
</dbReference>
<dbReference type="Pfam" id="PF13424">
    <property type="entry name" value="TPR_12"/>
    <property type="match status" value="5"/>
</dbReference>
<dbReference type="SUPFAM" id="SSF48452">
    <property type="entry name" value="TPR-like"/>
    <property type="match status" value="4"/>
</dbReference>
<gene>
    <name evidence="4" type="ORF">BE18_07570</name>
</gene>
<feature type="domain" description="CHAT" evidence="3">
    <location>
        <begin position="171"/>
        <end position="352"/>
    </location>
</feature>
<dbReference type="Pfam" id="PF12770">
    <property type="entry name" value="CHAT"/>
    <property type="match status" value="1"/>
</dbReference>
<dbReference type="PANTHER" id="PTHR45641:SF19">
    <property type="entry name" value="NEPHROCYSTIN-3"/>
    <property type="match status" value="1"/>
</dbReference>
<name>A0A150R913_SORCE</name>
<evidence type="ECO:0000259" key="3">
    <source>
        <dbReference type="Pfam" id="PF12770"/>
    </source>
</evidence>
<dbReference type="InterPro" id="IPR019734">
    <property type="entry name" value="TPR_rpt"/>
</dbReference>
<dbReference type="Gene3D" id="1.25.40.10">
    <property type="entry name" value="Tetratricopeptide repeat domain"/>
    <property type="match status" value="4"/>
</dbReference>
<sequence length="1447" mass="156603">MSRSLPAMVDLRLDPGGALILSWTEAPGPRNKAVRPEEIAHLRRLTEAVSLAEGQRESVAIVETRAALSAALVELLDGPERALGQRIARADAERRRLDLVVRARSDDRGALRAHPATWMRWELLPFAETRRRGAPPLTVVLQLGSQDLGAPRVLEGGGLRIAFMAFSPHDARPELDFEREEEELLAAIAPMAERRRARLRVVEGGTLEELRDVLLIERFDVLHLSGHGVQTPDGPRLVLEDAFGARRDVEPAELIEVLERAKAMPELVMVSCCNSAEVRGSVASFAAELVAAGVPNVVGWTRPVGDGSAMLAASVLYEQIGAGKTPVEAMYRAREQMRREEERAPAPAHAWGTLHLVSGSAAGFRIDDRAEPLSERVDRDEVYRFLGSRMRVLKTGFVGRRRLVQRLLRVVVRGQDLEHKSGARDVAGACVFGMKGVGKSCVVGRAIERAKQHTPELAVVVVHGAIDERAVLDAFQEAVAVGGGDGTAEKLLARTEERVFQRVRRLMEHWRRRPIVIVLDDLEQNLDRGTSGPWLVKPEAAALLEALLPTCATGKPKLLITSTAEFRVPWANERALAFVPVGALDEAAVRKLWMRGRASNELANVSLEGWHDLADRLGRNARVLAWARALLAGKTDEELAAVAARASAKLPVWAPGDEASEKKHAELAELFLRHMAYEQARAAFGEPALEFVKRARVFEAAVPKEAFAVLAEGLAVDLDRDLDVLASWGLLEVGELDGARAYRVSPLVEARFTADDAARWHEAASEAWEALAAKGASGVAWLERTEAAWEHALRGGHVARAERLARRIDAALHNAGLYAHNLRLAERHVEALPESAFGHRWLGYAEYKAGRSPSRAVERIRRGHSLLVRVHGTEEHPEVAASLHELGTVLRAQGDLVGAHQTLERSLAIKTNVHGTEEHPEVAASLHELGGVLMEQGDLAGARRALERSHGLLTKVHGTEEHPEVAASLQALGSVLKAQGDLAGARLAFERSYSIFAEVRRTEEHPSVAVSLHELGGVLMEQGDLAGARRALERSRGLFAKVHGTEEHPDVAASLQALGSVLMAQGDLGGARRALERSLAIDAKVHGTEEHPSVAASLHALGGVLMAQGDLAGARRALERSRDLFAKVYGTEEHPAVAASLHELGSVLRAQGDLVGARVALERSLAIKAKVYGTEEHPAVAVSLHELGGVLREQGDLAEARVALERSLAIKAKVHGTEEHPEVAASLHALGTVLMVQGNLAEACVALERSLTIKANVYGTEEHSAVAASLHVLGGVLMAQGDLAAARRVLERSRGILAKVHGTEEHPEVAASLHQSGGLLRMQGDLAGARRDLERSLAIKAKVHSTEEHPEVAASLCALAGVLEAEGELEQAAEHYRRVLAIEKKCFGTIDQYHSAETEVALATLLFRLGQREEAGGLLRHALQVLAEQVPNHPILPQLRAVVQRLG</sequence>
<accession>A0A150R913</accession>
<dbReference type="PANTHER" id="PTHR45641">
    <property type="entry name" value="TETRATRICOPEPTIDE REPEAT PROTEIN (AFU_ORTHOLOGUE AFUA_6G03870)"/>
    <property type="match status" value="1"/>
</dbReference>
<dbReference type="InterPro" id="IPR027417">
    <property type="entry name" value="P-loop_NTPase"/>
</dbReference>
<organism evidence="4 5">
    <name type="scientific">Sorangium cellulosum</name>
    <name type="common">Polyangium cellulosum</name>
    <dbReference type="NCBI Taxonomy" id="56"/>
    <lineage>
        <taxon>Bacteria</taxon>
        <taxon>Pseudomonadati</taxon>
        <taxon>Myxococcota</taxon>
        <taxon>Polyangia</taxon>
        <taxon>Polyangiales</taxon>
        <taxon>Polyangiaceae</taxon>
        <taxon>Sorangium</taxon>
    </lineage>
</organism>
<reference evidence="4 5" key="1">
    <citation type="submission" date="2014-02" db="EMBL/GenBank/DDBJ databases">
        <title>The small core and large imbalanced accessory genome model reveals a collaborative survival strategy of Sorangium cellulosum strains in nature.</title>
        <authorList>
            <person name="Han K."/>
            <person name="Peng R."/>
            <person name="Blom J."/>
            <person name="Li Y.-Z."/>
        </authorList>
    </citation>
    <scope>NUCLEOTIDE SEQUENCE [LARGE SCALE GENOMIC DNA]</scope>
    <source>
        <strain evidence="4 5">So0149</strain>
    </source>
</reference>
<dbReference type="Gene3D" id="3.40.50.300">
    <property type="entry name" value="P-loop containing nucleotide triphosphate hydrolases"/>
    <property type="match status" value="1"/>
</dbReference>
<proteinExistence type="predicted"/>
<evidence type="ECO:0000256" key="2">
    <source>
        <dbReference type="ARBA" id="ARBA00022803"/>
    </source>
</evidence>
<dbReference type="Pfam" id="PF13374">
    <property type="entry name" value="TPR_10"/>
    <property type="match status" value="2"/>
</dbReference>
<evidence type="ECO:0000313" key="4">
    <source>
        <dbReference type="EMBL" id="KYF76681.1"/>
    </source>
</evidence>
<keyword evidence="2" id="KW-0802">TPR repeat</keyword>
<dbReference type="SUPFAM" id="SSF52540">
    <property type="entry name" value="P-loop containing nucleoside triphosphate hydrolases"/>
    <property type="match status" value="1"/>
</dbReference>
<dbReference type="SMART" id="SM00028">
    <property type="entry name" value="TPR"/>
    <property type="match status" value="13"/>
</dbReference>
<evidence type="ECO:0000256" key="1">
    <source>
        <dbReference type="ARBA" id="ARBA00022737"/>
    </source>
</evidence>
<evidence type="ECO:0000313" key="5">
    <source>
        <dbReference type="Proteomes" id="UP000075515"/>
    </source>
</evidence>